<proteinExistence type="predicted"/>
<evidence type="ECO:0000256" key="1">
    <source>
        <dbReference type="SAM" id="MobiDB-lite"/>
    </source>
</evidence>
<protein>
    <submittedName>
        <fullName evidence="3">Uncharacterized protein</fullName>
    </submittedName>
</protein>
<evidence type="ECO:0000256" key="2">
    <source>
        <dbReference type="SAM" id="Phobius"/>
    </source>
</evidence>
<dbReference type="Proteomes" id="UP000501705">
    <property type="component" value="Chromosome"/>
</dbReference>
<feature type="transmembrane region" description="Helical" evidence="2">
    <location>
        <begin position="32"/>
        <end position="53"/>
    </location>
</feature>
<accession>A0A6G9Y049</accession>
<keyword evidence="2" id="KW-0812">Transmembrane</keyword>
<feature type="transmembrane region" description="Helical" evidence="2">
    <location>
        <begin position="116"/>
        <end position="136"/>
    </location>
</feature>
<evidence type="ECO:0000313" key="4">
    <source>
        <dbReference type="Proteomes" id="UP000501705"/>
    </source>
</evidence>
<dbReference type="EMBL" id="CP046171">
    <property type="protein sequence ID" value="QIS06447.1"/>
    <property type="molecule type" value="Genomic_DNA"/>
</dbReference>
<keyword evidence="2" id="KW-1133">Transmembrane helix</keyword>
<sequence length="179" mass="18579">MNNLPRPSGAPYPPAPSAPPPMPTDVGTARQLWWGVVGFGVVQLVASVLAALAQRHSFAKQVFDQAKEKDPQVTMAGAELMVALVYVVVVVIGLAVAGVALLVVHQFARGKQWARTLLTIAGVWLIVVGVGALFAFDAVTGAASLVAGGAAIVQAVLAGGAVYLAHRPESTAYFQVSRR</sequence>
<evidence type="ECO:0000313" key="3">
    <source>
        <dbReference type="EMBL" id="QIS06447.1"/>
    </source>
</evidence>
<dbReference type="RefSeq" id="WP_167465475.1">
    <property type="nucleotide sequence ID" value="NZ_CP046171.1"/>
</dbReference>
<feature type="transmembrane region" description="Helical" evidence="2">
    <location>
        <begin position="80"/>
        <end position="104"/>
    </location>
</feature>
<name>A0A6G9Y049_NOCBR</name>
<feature type="transmembrane region" description="Helical" evidence="2">
    <location>
        <begin position="142"/>
        <end position="165"/>
    </location>
</feature>
<organism evidence="3 4">
    <name type="scientific">Nocardia brasiliensis</name>
    <dbReference type="NCBI Taxonomy" id="37326"/>
    <lineage>
        <taxon>Bacteria</taxon>
        <taxon>Bacillati</taxon>
        <taxon>Actinomycetota</taxon>
        <taxon>Actinomycetes</taxon>
        <taxon>Mycobacteriales</taxon>
        <taxon>Nocardiaceae</taxon>
        <taxon>Nocardia</taxon>
    </lineage>
</organism>
<feature type="compositionally biased region" description="Pro residues" evidence="1">
    <location>
        <begin position="8"/>
        <end position="23"/>
    </location>
</feature>
<gene>
    <name evidence="3" type="ORF">F5X71_32805</name>
</gene>
<dbReference type="AlphaFoldDB" id="A0A6G9Y049"/>
<reference evidence="3 4" key="1">
    <citation type="journal article" date="2019" name="ACS Chem. Biol.">
        <title>Identification and Mobilization of a Cryptic Antibiotic Biosynthesis Gene Locus from a Human-Pathogenic Nocardia Isolate.</title>
        <authorList>
            <person name="Herisse M."/>
            <person name="Ishida K."/>
            <person name="Porter J.L."/>
            <person name="Howden B."/>
            <person name="Hertweck C."/>
            <person name="Stinear T.P."/>
            <person name="Pidot S.J."/>
        </authorList>
    </citation>
    <scope>NUCLEOTIDE SEQUENCE [LARGE SCALE GENOMIC DNA]</scope>
    <source>
        <strain evidence="3 4">AUSMDU00024985</strain>
    </source>
</reference>
<keyword evidence="2" id="KW-0472">Membrane</keyword>
<feature type="region of interest" description="Disordered" evidence="1">
    <location>
        <begin position="1"/>
        <end position="23"/>
    </location>
</feature>